<sequence>MHLTSHRSVLSMADIAAIDRSSQWPISMSEKNSDSSVFYLDRSSMADIAAIDRSSQWPISMSVSRSA</sequence>
<dbReference type="RefSeq" id="XP_053022425.1">
    <property type="nucleotide sequence ID" value="XM_053171221.1"/>
</dbReference>
<dbReference type="EMBL" id="CP110427">
    <property type="protein sequence ID" value="WAQ86870.1"/>
    <property type="molecule type" value="Genomic_DNA"/>
</dbReference>
<reference evidence="1" key="1">
    <citation type="submission" date="2022-10" db="EMBL/GenBank/DDBJ databases">
        <title>Puccinia triticina Genome sequencing and assembly.</title>
        <authorList>
            <person name="Li C."/>
        </authorList>
    </citation>
    <scope>NUCLEOTIDE SEQUENCE</scope>
    <source>
        <strain evidence="1">Pt15</strain>
    </source>
</reference>
<keyword evidence="2" id="KW-1185">Reference proteome</keyword>
<evidence type="ECO:0000313" key="2">
    <source>
        <dbReference type="Proteomes" id="UP001164743"/>
    </source>
</evidence>
<dbReference type="GeneID" id="77812116"/>
<name>A0ABY7CSY2_9BASI</name>
<organism evidence="1 2">
    <name type="scientific">Puccinia triticina</name>
    <dbReference type="NCBI Taxonomy" id="208348"/>
    <lineage>
        <taxon>Eukaryota</taxon>
        <taxon>Fungi</taxon>
        <taxon>Dikarya</taxon>
        <taxon>Basidiomycota</taxon>
        <taxon>Pucciniomycotina</taxon>
        <taxon>Pucciniomycetes</taxon>
        <taxon>Pucciniales</taxon>
        <taxon>Pucciniaceae</taxon>
        <taxon>Puccinia</taxon>
    </lineage>
</organism>
<accession>A0ABY7CSY2</accession>
<gene>
    <name evidence="1" type="ORF">PtA15_7A599</name>
</gene>
<evidence type="ECO:0000313" key="1">
    <source>
        <dbReference type="EMBL" id="WAQ86870.1"/>
    </source>
</evidence>
<dbReference type="Proteomes" id="UP001164743">
    <property type="component" value="Chromosome 7A"/>
</dbReference>
<proteinExistence type="predicted"/>
<protein>
    <submittedName>
        <fullName evidence="1">Uncharacterized protein</fullName>
    </submittedName>
</protein>